<feature type="chain" id="PRO_5022822993" evidence="1">
    <location>
        <begin position="22"/>
        <end position="172"/>
    </location>
</feature>
<evidence type="ECO:0000313" key="3">
    <source>
        <dbReference type="Proteomes" id="UP000334923"/>
    </source>
</evidence>
<sequence length="172" mass="19163">MKRVLILLFVVSSVLSREANADEPLFARWYPAEQISGPLGSGTGRLIYGMMQYGTFPNRRYVLLGYVRGLQNSYLGYFWASRQAVSLARQHGADAIIKIERHGPTQPLDHFALNGEVIKPYYPTVGAYAAIRFLDRKKDKPARRMGCAASPAALSAEWSICLPVSQAAEERL</sequence>
<evidence type="ECO:0000313" key="2">
    <source>
        <dbReference type="EMBL" id="VVM08099.1"/>
    </source>
</evidence>
<protein>
    <submittedName>
        <fullName evidence="2">Uncharacterized protein</fullName>
    </submittedName>
</protein>
<reference evidence="2 3" key="1">
    <citation type="submission" date="2019-09" db="EMBL/GenBank/DDBJ databases">
        <authorList>
            <person name="Cremers G."/>
        </authorList>
    </citation>
    <scope>NUCLEOTIDE SEQUENCE [LARGE SCALE GENOMIC DNA]</scope>
    <source>
        <strain evidence="2">4A</strain>
    </source>
</reference>
<keyword evidence="3" id="KW-1185">Reference proteome</keyword>
<name>A0A5E6MPX3_9BACT</name>
<proteinExistence type="predicted"/>
<dbReference type="AlphaFoldDB" id="A0A5E6MPX3"/>
<gene>
    <name evidence="2" type="ORF">MAMT_02103</name>
</gene>
<keyword evidence="1" id="KW-0732">Signal</keyword>
<dbReference type="RefSeq" id="WP_142660935.1">
    <property type="nucleotide sequence ID" value="NZ_CABFVA020000117.1"/>
</dbReference>
<dbReference type="Proteomes" id="UP000334923">
    <property type="component" value="Unassembled WGS sequence"/>
</dbReference>
<dbReference type="OrthoDB" id="9827829at2"/>
<evidence type="ECO:0000256" key="1">
    <source>
        <dbReference type="SAM" id="SignalP"/>
    </source>
</evidence>
<dbReference type="EMBL" id="CABFVA020000117">
    <property type="protein sequence ID" value="VVM08099.1"/>
    <property type="molecule type" value="Genomic_DNA"/>
</dbReference>
<organism evidence="2 3">
    <name type="scientific">Methylacidimicrobium tartarophylax</name>
    <dbReference type="NCBI Taxonomy" id="1041768"/>
    <lineage>
        <taxon>Bacteria</taxon>
        <taxon>Pseudomonadati</taxon>
        <taxon>Verrucomicrobiota</taxon>
        <taxon>Methylacidimicrobium</taxon>
    </lineage>
</organism>
<feature type="signal peptide" evidence="1">
    <location>
        <begin position="1"/>
        <end position="21"/>
    </location>
</feature>
<accession>A0A5E6MPX3</accession>